<comment type="caution">
    <text evidence="1">The sequence shown here is derived from an EMBL/GenBank/DDBJ whole genome shotgun (WGS) entry which is preliminary data.</text>
</comment>
<dbReference type="AlphaFoldDB" id="A0A150IH45"/>
<organism evidence="1 2">
    <name type="scientific">Candidatus Methanofastidiosum methylothiophilum</name>
    <dbReference type="NCBI Taxonomy" id="1705564"/>
    <lineage>
        <taxon>Archaea</taxon>
        <taxon>Methanobacteriati</taxon>
        <taxon>Methanobacteriota</taxon>
        <taxon>Stenosarchaea group</taxon>
        <taxon>Candidatus Methanofastidiosia</taxon>
        <taxon>Candidatus Methanofastidiosales</taxon>
        <taxon>Candidatus Methanofastidiosaceae</taxon>
        <taxon>Candidatus Methanofastidiosum</taxon>
    </lineage>
</organism>
<sequence>MTKKLIYNMAGYKTKLTEAGEEGLSLRTTVPSMIRKQLELKKGDFLEWNLDKVDGEWIVFVKPLKSE</sequence>
<accession>A0A150IH45</accession>
<reference evidence="1 2" key="1">
    <citation type="journal article" date="2016" name="ISME J.">
        <title>Chasing the elusive Euryarchaeota class WSA2: genomes reveal a uniquely fastidious methyl-reducing methanogen.</title>
        <authorList>
            <person name="Nobu M.K."/>
            <person name="Narihiro T."/>
            <person name="Kuroda K."/>
            <person name="Mei R."/>
            <person name="Liu W.T."/>
        </authorList>
    </citation>
    <scope>NUCLEOTIDE SEQUENCE [LARGE SCALE GENOMIC DNA]</scope>
    <source>
        <strain evidence="1">U1lsi0528_Bin089</strain>
    </source>
</reference>
<dbReference type="EMBL" id="LNGD01000305">
    <property type="protein sequence ID" value="KYC44301.1"/>
    <property type="molecule type" value="Genomic_DNA"/>
</dbReference>
<gene>
    <name evidence="1" type="ORF">AMQ74_01990</name>
</gene>
<name>A0A150IH45_9EURY</name>
<dbReference type="Gene3D" id="2.10.260.10">
    <property type="match status" value="1"/>
</dbReference>
<proteinExistence type="predicted"/>
<evidence type="ECO:0008006" key="3">
    <source>
        <dbReference type="Google" id="ProtNLM"/>
    </source>
</evidence>
<evidence type="ECO:0000313" key="1">
    <source>
        <dbReference type="EMBL" id="KYC44301.1"/>
    </source>
</evidence>
<dbReference type="Proteomes" id="UP000075578">
    <property type="component" value="Unassembled WGS sequence"/>
</dbReference>
<protein>
    <recommendedName>
        <fullName evidence="3">SpoVT-AbrB domain-containing protein</fullName>
    </recommendedName>
</protein>
<evidence type="ECO:0000313" key="2">
    <source>
        <dbReference type="Proteomes" id="UP000075578"/>
    </source>
</evidence>